<feature type="region of interest" description="Disordered" evidence="1">
    <location>
        <begin position="351"/>
        <end position="565"/>
    </location>
</feature>
<feature type="compositionally biased region" description="Polar residues" evidence="1">
    <location>
        <begin position="485"/>
        <end position="501"/>
    </location>
</feature>
<dbReference type="InterPro" id="IPR021109">
    <property type="entry name" value="Peptidase_aspartic_dom_sf"/>
</dbReference>
<dbReference type="EMBL" id="CAOQHR010000007">
    <property type="protein sequence ID" value="CAI6337618.1"/>
    <property type="molecule type" value="Genomic_DNA"/>
</dbReference>
<evidence type="ECO:0000313" key="3">
    <source>
        <dbReference type="Proteomes" id="UP001152607"/>
    </source>
</evidence>
<protein>
    <recommendedName>
        <fullName evidence="4">Ubiquitin carboxyl-terminal hydrolase 19</fullName>
    </recommendedName>
</protein>
<feature type="compositionally biased region" description="Polar residues" evidence="1">
    <location>
        <begin position="386"/>
        <end position="434"/>
    </location>
</feature>
<gene>
    <name evidence="2" type="ORF">PDIGIT_LOCUS10731</name>
</gene>
<comment type="caution">
    <text evidence="2">The sequence shown here is derived from an EMBL/GenBank/DDBJ whole genome shotgun (WGS) entry which is preliminary data.</text>
</comment>
<feature type="compositionally biased region" description="Polar residues" evidence="1">
    <location>
        <begin position="539"/>
        <end position="549"/>
    </location>
</feature>
<dbReference type="OrthoDB" id="5369841at2759"/>
<feature type="compositionally biased region" description="Polar residues" evidence="1">
    <location>
        <begin position="514"/>
        <end position="523"/>
    </location>
</feature>
<reference evidence="2" key="1">
    <citation type="submission" date="2023-01" db="EMBL/GenBank/DDBJ databases">
        <authorList>
            <person name="Van Ghelder C."/>
            <person name="Rancurel C."/>
        </authorList>
    </citation>
    <scope>NUCLEOTIDE SEQUENCE</scope>
    <source>
        <strain evidence="2">CNCM I-4278</strain>
    </source>
</reference>
<feature type="compositionally biased region" description="Polar residues" evidence="1">
    <location>
        <begin position="146"/>
        <end position="161"/>
    </location>
</feature>
<keyword evidence="3" id="KW-1185">Reference proteome</keyword>
<dbReference type="Proteomes" id="UP001152607">
    <property type="component" value="Unassembled WGS sequence"/>
</dbReference>
<proteinExistence type="predicted"/>
<dbReference type="Gene3D" id="2.40.70.10">
    <property type="entry name" value="Acid Proteases"/>
    <property type="match status" value="1"/>
</dbReference>
<sequence>MDPESVSFQPRDWQGEMLRAQQTDLMERRHEDDSRLKNVWGTASPFPSVLGGTPQQVPLQQPTADHFSTFDDASINLIGNLQLDADDEPRRIGATSRANSVRFDETADYGRWAHASRSSLDLIPRTGSGMGGHAMSERSYSHKSIGGQSSTGHSVHSATSGRANSLTGYGLGNTIEPPGLAPGLFILGPVPAIIRCWLTTTFKHDTMLYAAVCSGSYASYLDSRLIEQLGFQDQITQSDDGSRKIKMPIYFPEAVPLSASSRSSSPAPQLPSLTVMFTVIDDSHTANSKAIQIFLGSDMMRAHNADILFSSNQLTLYDDDQTKMRIPLVRPEDERTFNSLYVGSGRSGFTLPQPQGKLGQSLPALSAATATDDETESRSDAERPTRSVSRTRGTTAPNSEDGSSGRPSLEQRPSISLSRSVSASKESQDPSQANAVPRSAPSPAIWSNWRREAEKPNPGDMVNGSNSTYQRRDTGIKVLKKPGTRISSTSGSQGSPATGQSRFFDDGKRRESIVSETESSSAPSLKRAASGEKAKENAPPSTKAPSTNPVGGASAFAWLNTKGVK</sequence>
<dbReference type="AlphaFoldDB" id="A0A9W4UNS2"/>
<feature type="compositionally biased region" description="Basic and acidic residues" evidence="1">
    <location>
        <begin position="503"/>
        <end position="513"/>
    </location>
</feature>
<evidence type="ECO:0000313" key="2">
    <source>
        <dbReference type="EMBL" id="CAI6337618.1"/>
    </source>
</evidence>
<evidence type="ECO:0000256" key="1">
    <source>
        <dbReference type="SAM" id="MobiDB-lite"/>
    </source>
</evidence>
<feature type="compositionally biased region" description="Basic and acidic residues" evidence="1">
    <location>
        <begin position="376"/>
        <end position="385"/>
    </location>
</feature>
<evidence type="ECO:0008006" key="4">
    <source>
        <dbReference type="Google" id="ProtNLM"/>
    </source>
</evidence>
<accession>A0A9W4UNS2</accession>
<feature type="region of interest" description="Disordered" evidence="1">
    <location>
        <begin position="128"/>
        <end position="161"/>
    </location>
</feature>
<name>A0A9W4UNS2_9PLEO</name>
<organism evidence="2 3">
    <name type="scientific">Periconia digitata</name>
    <dbReference type="NCBI Taxonomy" id="1303443"/>
    <lineage>
        <taxon>Eukaryota</taxon>
        <taxon>Fungi</taxon>
        <taxon>Dikarya</taxon>
        <taxon>Ascomycota</taxon>
        <taxon>Pezizomycotina</taxon>
        <taxon>Dothideomycetes</taxon>
        <taxon>Pleosporomycetidae</taxon>
        <taxon>Pleosporales</taxon>
        <taxon>Massarineae</taxon>
        <taxon>Periconiaceae</taxon>
        <taxon>Periconia</taxon>
    </lineage>
</organism>